<evidence type="ECO:0000313" key="6">
    <source>
        <dbReference type="EMBL" id="SVC68997.1"/>
    </source>
</evidence>
<keyword evidence="3" id="KW-0479">Metal-binding</keyword>
<keyword evidence="4" id="KW-0408">Iron</keyword>
<comment type="subcellular location">
    <subcellularLocation>
        <location evidence="1">Cytoplasm</location>
    </subcellularLocation>
</comment>
<keyword evidence="2" id="KW-0963">Cytoplasm</keyword>
<dbReference type="Gene3D" id="1.20.120.520">
    <property type="entry name" value="nmb1532 protein domain like"/>
    <property type="match status" value="1"/>
</dbReference>
<accession>A0A382P842</accession>
<evidence type="ECO:0000256" key="1">
    <source>
        <dbReference type="ARBA" id="ARBA00004496"/>
    </source>
</evidence>
<dbReference type="PANTHER" id="PTHR36438">
    <property type="entry name" value="IRON-SULFUR CLUSTER REPAIR PROTEIN YTFE"/>
    <property type="match status" value="1"/>
</dbReference>
<sequence length="223" mass="25620">MSITTETTIGQIAAEYPIATRVLARHKIDFCCGGGMALKTICEQRGLSSENLINEIFDELSDNSLDVNWNQRTLIELIEHILQTHHRPLEEELPRLETMLKKVHQVHHNKNPEVLDQLLNVFLDMKQELLQHMQKEEVILFPLIKAGRGSETDCPIALMRQEHDSAGSALQKIRELTDNFTVPEGACNTWRALWHGLENLEKDLHQHIHLENNIFFPRALNGE</sequence>
<proteinExistence type="predicted"/>
<protein>
    <recommendedName>
        <fullName evidence="5">Hemerythrin-like domain-containing protein</fullName>
    </recommendedName>
</protein>
<name>A0A382P842_9ZZZZ</name>
<dbReference type="GO" id="GO:0046872">
    <property type="term" value="F:metal ion binding"/>
    <property type="evidence" value="ECO:0007669"/>
    <property type="project" value="UniProtKB-KW"/>
</dbReference>
<dbReference type="NCBIfam" id="TIGR03652">
    <property type="entry name" value="FeS_repair_RIC"/>
    <property type="match status" value="1"/>
</dbReference>
<dbReference type="InterPro" id="IPR012312">
    <property type="entry name" value="Hemerythrin-like"/>
</dbReference>
<dbReference type="Pfam" id="PF04405">
    <property type="entry name" value="ScdA_N"/>
    <property type="match status" value="1"/>
</dbReference>
<evidence type="ECO:0000256" key="4">
    <source>
        <dbReference type="ARBA" id="ARBA00023004"/>
    </source>
</evidence>
<feature type="domain" description="Hemerythrin-like" evidence="5">
    <location>
        <begin position="79"/>
        <end position="219"/>
    </location>
</feature>
<gene>
    <name evidence="6" type="ORF">METZ01_LOCUS321851</name>
</gene>
<dbReference type="PANTHER" id="PTHR36438:SF1">
    <property type="entry name" value="IRON-SULFUR CLUSTER REPAIR PROTEIN YTFE"/>
    <property type="match status" value="1"/>
</dbReference>
<dbReference type="AlphaFoldDB" id="A0A382P842"/>
<evidence type="ECO:0000256" key="3">
    <source>
        <dbReference type="ARBA" id="ARBA00022723"/>
    </source>
</evidence>
<evidence type="ECO:0000259" key="5">
    <source>
        <dbReference type="Pfam" id="PF01814"/>
    </source>
</evidence>
<dbReference type="GO" id="GO:0005737">
    <property type="term" value="C:cytoplasm"/>
    <property type="evidence" value="ECO:0007669"/>
    <property type="project" value="UniProtKB-SubCell"/>
</dbReference>
<reference evidence="6" key="1">
    <citation type="submission" date="2018-05" db="EMBL/GenBank/DDBJ databases">
        <authorList>
            <person name="Lanie J.A."/>
            <person name="Ng W.-L."/>
            <person name="Kazmierczak K.M."/>
            <person name="Andrzejewski T.M."/>
            <person name="Davidsen T.M."/>
            <person name="Wayne K.J."/>
            <person name="Tettelin H."/>
            <person name="Glass J.I."/>
            <person name="Rusch D."/>
            <person name="Podicherti R."/>
            <person name="Tsui H.-C.T."/>
            <person name="Winkler M.E."/>
        </authorList>
    </citation>
    <scope>NUCLEOTIDE SEQUENCE</scope>
</reference>
<dbReference type="EMBL" id="UINC01105219">
    <property type="protein sequence ID" value="SVC68997.1"/>
    <property type="molecule type" value="Genomic_DNA"/>
</dbReference>
<evidence type="ECO:0000256" key="2">
    <source>
        <dbReference type="ARBA" id="ARBA00022490"/>
    </source>
</evidence>
<organism evidence="6">
    <name type="scientific">marine metagenome</name>
    <dbReference type="NCBI Taxonomy" id="408172"/>
    <lineage>
        <taxon>unclassified sequences</taxon>
        <taxon>metagenomes</taxon>
        <taxon>ecological metagenomes</taxon>
    </lineage>
</organism>
<dbReference type="Gene3D" id="1.10.3910.10">
    <property type="entry name" value="SP0561-like"/>
    <property type="match status" value="1"/>
</dbReference>
<dbReference type="InterPro" id="IPR038062">
    <property type="entry name" value="ScdA-like_N_sf"/>
</dbReference>
<dbReference type="InterPro" id="IPR019903">
    <property type="entry name" value="RIC_family"/>
</dbReference>
<dbReference type="Pfam" id="PF01814">
    <property type="entry name" value="Hemerythrin"/>
    <property type="match status" value="1"/>
</dbReference>